<proteinExistence type="predicted"/>
<accession>A0A2U1JIT0</accession>
<reference evidence="1 2" key="1">
    <citation type="submission" date="2018-04" db="EMBL/GenBank/DDBJ databases">
        <title>Flavobacterium sp. nov., isolated from glacier ice.</title>
        <authorList>
            <person name="Liu Q."/>
            <person name="Xin Y.-H."/>
        </authorList>
    </citation>
    <scope>NUCLEOTIDE SEQUENCE [LARGE SCALE GENOMIC DNA]</scope>
    <source>
        <strain evidence="1 2">RB1R5</strain>
    </source>
</reference>
<name>A0A2U1JIT0_9FLAO</name>
<dbReference type="EMBL" id="QCZI01000009">
    <property type="protein sequence ID" value="PWA05047.1"/>
    <property type="molecule type" value="Genomic_DNA"/>
</dbReference>
<dbReference type="AlphaFoldDB" id="A0A2U1JIT0"/>
<keyword evidence="2" id="KW-1185">Reference proteome</keyword>
<dbReference type="Proteomes" id="UP000245449">
    <property type="component" value="Unassembled WGS sequence"/>
</dbReference>
<gene>
    <name evidence="1" type="ORF">DB895_08420</name>
</gene>
<organism evidence="1 2">
    <name type="scientific">Flavobacterium psychrotolerans</name>
    <dbReference type="NCBI Taxonomy" id="2169410"/>
    <lineage>
        <taxon>Bacteria</taxon>
        <taxon>Pseudomonadati</taxon>
        <taxon>Bacteroidota</taxon>
        <taxon>Flavobacteriia</taxon>
        <taxon>Flavobacteriales</taxon>
        <taxon>Flavobacteriaceae</taxon>
        <taxon>Flavobacterium</taxon>
    </lineage>
</organism>
<sequence>MTDTNEIKFRHNDKKANCVKLKKFQIKKSSCSEKMKRFFYLLTRTNQIVLPPLSFQHDTFRTLKSYKTKEYSYI</sequence>
<comment type="caution">
    <text evidence="1">The sequence shown here is derived from an EMBL/GenBank/DDBJ whole genome shotgun (WGS) entry which is preliminary data.</text>
</comment>
<evidence type="ECO:0000313" key="2">
    <source>
        <dbReference type="Proteomes" id="UP000245449"/>
    </source>
</evidence>
<protein>
    <submittedName>
        <fullName evidence="1">Uncharacterized protein</fullName>
    </submittedName>
</protein>
<evidence type="ECO:0000313" key="1">
    <source>
        <dbReference type="EMBL" id="PWA05047.1"/>
    </source>
</evidence>